<sequence>MKVYCAQRERRRDMGMTAATTPGRQTRRSNRQRSHADLCSLSFRNPRNPRDDPRPWLAWRARKANLCCCSCITIGLHLTAVQHPAQRLSTPLNPGRNACPCCESQMLPSSSSCCKGADMGPASARRVQVCQCFPRCSRKWAWGIAWWNCSSQRSAMWGHLLGANLSALKTNNRAIVPSGFWLCFRYVD</sequence>
<comment type="caution">
    <text evidence="1">The sequence shown here is derived from an EMBL/GenBank/DDBJ whole genome shotgun (WGS) entry which is preliminary data.</text>
</comment>
<protein>
    <submittedName>
        <fullName evidence="1">Uncharacterized protein</fullName>
    </submittedName>
</protein>
<dbReference type="EMBL" id="JAGIZQ010000006">
    <property type="protein sequence ID" value="KAH6623143.1"/>
    <property type="molecule type" value="Genomic_DNA"/>
</dbReference>
<reference evidence="1 2" key="1">
    <citation type="journal article" date="2021" name="Nat. Commun.">
        <title>Genetic determinants of endophytism in the Arabidopsis root mycobiome.</title>
        <authorList>
            <person name="Mesny F."/>
            <person name="Miyauchi S."/>
            <person name="Thiergart T."/>
            <person name="Pickel B."/>
            <person name="Atanasova L."/>
            <person name="Karlsson M."/>
            <person name="Huettel B."/>
            <person name="Barry K.W."/>
            <person name="Haridas S."/>
            <person name="Chen C."/>
            <person name="Bauer D."/>
            <person name="Andreopoulos W."/>
            <person name="Pangilinan J."/>
            <person name="LaButti K."/>
            <person name="Riley R."/>
            <person name="Lipzen A."/>
            <person name="Clum A."/>
            <person name="Drula E."/>
            <person name="Henrissat B."/>
            <person name="Kohler A."/>
            <person name="Grigoriev I.V."/>
            <person name="Martin F.M."/>
            <person name="Hacquard S."/>
        </authorList>
    </citation>
    <scope>NUCLEOTIDE SEQUENCE [LARGE SCALE GENOMIC DNA]</scope>
    <source>
        <strain evidence="1 2">MPI-SDFR-AT-0079</strain>
    </source>
</reference>
<dbReference type="Proteomes" id="UP000724584">
    <property type="component" value="Unassembled WGS sequence"/>
</dbReference>
<keyword evidence="2" id="KW-1185">Reference proteome</keyword>
<gene>
    <name evidence="1" type="ORF">F5144DRAFT_354010</name>
</gene>
<proteinExistence type="predicted"/>
<organism evidence="1 2">
    <name type="scientific">Chaetomium tenue</name>
    <dbReference type="NCBI Taxonomy" id="1854479"/>
    <lineage>
        <taxon>Eukaryota</taxon>
        <taxon>Fungi</taxon>
        <taxon>Dikarya</taxon>
        <taxon>Ascomycota</taxon>
        <taxon>Pezizomycotina</taxon>
        <taxon>Sordariomycetes</taxon>
        <taxon>Sordariomycetidae</taxon>
        <taxon>Sordariales</taxon>
        <taxon>Chaetomiaceae</taxon>
        <taxon>Chaetomium</taxon>
    </lineage>
</organism>
<evidence type="ECO:0000313" key="2">
    <source>
        <dbReference type="Proteomes" id="UP000724584"/>
    </source>
</evidence>
<accession>A0ACB7NZU6</accession>
<name>A0ACB7NZU6_9PEZI</name>
<evidence type="ECO:0000313" key="1">
    <source>
        <dbReference type="EMBL" id="KAH6623143.1"/>
    </source>
</evidence>